<gene>
    <name evidence="3" type="ORF">FB00_00500</name>
</gene>
<dbReference type="AlphaFoldDB" id="A0A0H2KT72"/>
<keyword evidence="2" id="KW-0732">Signal</keyword>
<feature type="signal peptide" evidence="2">
    <location>
        <begin position="1"/>
        <end position="23"/>
    </location>
</feature>
<feature type="chain" id="PRO_5005200397" description="LPXTG cell wall anchor domain-containing protein" evidence="2">
    <location>
        <begin position="24"/>
        <end position="515"/>
    </location>
</feature>
<evidence type="ECO:0000313" key="4">
    <source>
        <dbReference type="Proteomes" id="UP000035265"/>
    </source>
</evidence>
<dbReference type="EMBL" id="JNBQ01000001">
    <property type="protein sequence ID" value="KLN36363.1"/>
    <property type="molecule type" value="Genomic_DNA"/>
</dbReference>
<dbReference type="RefSeq" id="WP_052877325.1">
    <property type="nucleotide sequence ID" value="NZ_JNBQ01000001.1"/>
</dbReference>
<dbReference type="Proteomes" id="UP000035265">
    <property type="component" value="Unassembled WGS sequence"/>
</dbReference>
<accession>A0A0H2KT72</accession>
<evidence type="ECO:0000256" key="2">
    <source>
        <dbReference type="SAM" id="SignalP"/>
    </source>
</evidence>
<keyword evidence="1" id="KW-0812">Transmembrane</keyword>
<protein>
    <recommendedName>
        <fullName evidence="5">LPXTG cell wall anchor domain-containing protein</fullName>
    </recommendedName>
</protein>
<keyword evidence="1" id="KW-0472">Membrane</keyword>
<feature type="transmembrane region" description="Helical" evidence="1">
    <location>
        <begin position="489"/>
        <end position="509"/>
    </location>
</feature>
<proteinExistence type="predicted"/>
<evidence type="ECO:0000256" key="1">
    <source>
        <dbReference type="SAM" id="Phobius"/>
    </source>
</evidence>
<organism evidence="3 4">
    <name type="scientific">Cellulosimicrobium funkei</name>
    <dbReference type="NCBI Taxonomy" id="264251"/>
    <lineage>
        <taxon>Bacteria</taxon>
        <taxon>Bacillati</taxon>
        <taxon>Actinomycetota</taxon>
        <taxon>Actinomycetes</taxon>
        <taxon>Micrococcales</taxon>
        <taxon>Promicromonosporaceae</taxon>
        <taxon>Cellulosimicrobium</taxon>
    </lineage>
</organism>
<dbReference type="STRING" id="264251.FB00_00500"/>
<evidence type="ECO:0000313" key="3">
    <source>
        <dbReference type="EMBL" id="KLN36363.1"/>
    </source>
</evidence>
<name>A0A0H2KT72_9MICO</name>
<reference evidence="3 4" key="1">
    <citation type="submission" date="2014-05" db="EMBL/GenBank/DDBJ databases">
        <title>Cellulosimicrobium funkei U11 genome.</title>
        <authorList>
            <person name="Hu C."/>
            <person name="Gong Y."/>
            <person name="Wan W."/>
            <person name="Jiang M."/>
        </authorList>
    </citation>
    <scope>NUCLEOTIDE SEQUENCE [LARGE SCALE GENOMIC DNA]</scope>
    <source>
        <strain evidence="3 4">U11</strain>
    </source>
</reference>
<keyword evidence="1" id="KW-1133">Transmembrane helix</keyword>
<sequence>MKRLLASAAATALALGGLLVATAAPASAHSGGPVADCQSLKVDLWAYAPGNGLTVVVDGKTLEPRSFDGHFKKTYDLDPTQDHTWSVAVDASDNDRYDKSWKGTTTACEAPEEESPVQVGVYVYPKLDPTGGAAWENSGPQKLVTSDEVALPEKPWDKTWLVAPLDLEAVREVARTIEPDVTTEELCTAWAVQQDLVDLPGGLAELPTDIRYSPDGKHLGEFPDGTLISWDHQDLVKLFPEGACDTPEPVDEEVVAPATPVVPSAVEVCGTELTEENVPAESEEFRYTVTAEGVVAEPKGATVEFSAETAELGYVVAEDGRSALFPIADLLPSEEACALVPGAIEAVCEGDVPYLGYEVALPEGITVDDENPLTITFLHPNGGENYVVEGQPLNGTILWPGASAEEPKQWPGFVRNEDGSYTETEGNYAWTRDGVEVLFEVNPAYSTVVSYPPATSACANPPVAPVAAEDVPAPAGASGPELATTGATVAGAAAFAALLVGGGALVFWLRRRVQS</sequence>
<comment type="caution">
    <text evidence="3">The sequence shown here is derived from an EMBL/GenBank/DDBJ whole genome shotgun (WGS) entry which is preliminary data.</text>
</comment>
<dbReference type="PATRIC" id="fig|264251.5.peg.97"/>
<evidence type="ECO:0008006" key="5">
    <source>
        <dbReference type="Google" id="ProtNLM"/>
    </source>
</evidence>
<keyword evidence="4" id="KW-1185">Reference proteome</keyword>